<evidence type="ECO:0000313" key="2">
    <source>
        <dbReference type="Proteomes" id="UP000612456"/>
    </source>
</evidence>
<sequence length="60" mass="6983">MLFKCEFSHVRKSPSSVNNCLNTLSILLKEKKITRLIIVNNFHNTNHFNIVDNIKVVEVE</sequence>
<reference evidence="1" key="1">
    <citation type="journal article" date="2014" name="Int. J. Syst. Evol. Microbiol.">
        <title>Complete genome sequence of Corynebacterium casei LMG S-19264T (=DSM 44701T), isolated from a smear-ripened cheese.</title>
        <authorList>
            <consortium name="US DOE Joint Genome Institute (JGI-PGF)"/>
            <person name="Walter F."/>
            <person name="Albersmeier A."/>
            <person name="Kalinowski J."/>
            <person name="Ruckert C."/>
        </authorList>
    </citation>
    <scope>NUCLEOTIDE SEQUENCE</scope>
    <source>
        <strain evidence="1">CGMCC 1.15178</strain>
    </source>
</reference>
<proteinExistence type="predicted"/>
<protein>
    <submittedName>
        <fullName evidence="1">Uncharacterized protein</fullName>
    </submittedName>
</protein>
<accession>A0A916ZBC9</accession>
<dbReference type="Proteomes" id="UP000612456">
    <property type="component" value="Unassembled WGS sequence"/>
</dbReference>
<reference evidence="1" key="2">
    <citation type="submission" date="2020-09" db="EMBL/GenBank/DDBJ databases">
        <authorList>
            <person name="Sun Q."/>
            <person name="Zhou Y."/>
        </authorList>
    </citation>
    <scope>NUCLEOTIDE SEQUENCE</scope>
    <source>
        <strain evidence="1">CGMCC 1.15178</strain>
    </source>
</reference>
<dbReference type="EMBL" id="BMHP01000004">
    <property type="protein sequence ID" value="GGD85643.1"/>
    <property type="molecule type" value="Genomic_DNA"/>
</dbReference>
<keyword evidence="2" id="KW-1185">Reference proteome</keyword>
<evidence type="ECO:0000313" key="1">
    <source>
        <dbReference type="EMBL" id="GGD85643.1"/>
    </source>
</evidence>
<name>A0A916ZBC9_9BACL</name>
<organism evidence="1 2">
    <name type="scientific">Paenibacillus nasutitermitis</name>
    <dbReference type="NCBI Taxonomy" id="1652958"/>
    <lineage>
        <taxon>Bacteria</taxon>
        <taxon>Bacillati</taxon>
        <taxon>Bacillota</taxon>
        <taxon>Bacilli</taxon>
        <taxon>Bacillales</taxon>
        <taxon>Paenibacillaceae</taxon>
        <taxon>Paenibacillus</taxon>
    </lineage>
</organism>
<comment type="caution">
    <text evidence="1">The sequence shown here is derived from an EMBL/GenBank/DDBJ whole genome shotgun (WGS) entry which is preliminary data.</text>
</comment>
<dbReference type="AlphaFoldDB" id="A0A916ZBC9"/>
<gene>
    <name evidence="1" type="ORF">GCM10010911_50060</name>
</gene>